<evidence type="ECO:0000313" key="1">
    <source>
        <dbReference type="EMBL" id="MEM5500756.1"/>
    </source>
</evidence>
<organism evidence="1 2">
    <name type="scientific">Ahrensia kielensis</name>
    <dbReference type="NCBI Taxonomy" id="76980"/>
    <lineage>
        <taxon>Bacteria</taxon>
        <taxon>Pseudomonadati</taxon>
        <taxon>Pseudomonadota</taxon>
        <taxon>Alphaproteobacteria</taxon>
        <taxon>Hyphomicrobiales</taxon>
        <taxon>Ahrensiaceae</taxon>
        <taxon>Ahrensia</taxon>
    </lineage>
</organism>
<comment type="caution">
    <text evidence="1">The sequence shown here is derived from an EMBL/GenBank/DDBJ whole genome shotgun (WGS) entry which is preliminary data.</text>
</comment>
<sequence length="552" mass="63659">MNETTSDAKYSYDESVVQQLSYIWGVQRVLDDFELLRFCAKEFQENRDSYIKTTSSTFQSLERFEIVDAATLFELRRANANEIEALLDSYKGFLVKEHDKAFDALRSKEPSVKKACSWLEAECRFDPLPWEGVIWGGFENKEAVSRLRTYRDEKSELPYRKHPKIAYEARSISHYELAIGLCHGIPDRYVMEMERWLQDKLVSIISDWESYHASEYANFSSMPEYVSPQPFDVCFSLCLLCEIPRFRTRFRPELDKLFPLLFRFMLPNGTLWFPEPRPTTANKENIRKDHAPSPNLLTTCLLTNALFALEKEDWIEQYALPACEWIAGRQTTEGGWQDETFISMDEEGVLATYLSSEALQRSGEYRFSHNIRKGKKKLLELQTDSGAWESKFVDVSLISRKIIDHFVEAAPKWGTGTIRKLDRSGREFVQIAQQLLAQGGEANIKMAIVALCHGLEFQLYALLSTPSIETNIFRKDGQQTIGAREAMSKLREHLVANGEIRDVSTLRFQSQISLMISTRDAVVHKNASVSKSDVLQWISEVEAFTRHYGRRS</sequence>
<proteinExistence type="predicted"/>
<accession>A0ABU9T3Q6</accession>
<dbReference type="InterPro" id="IPR008930">
    <property type="entry name" value="Terpenoid_cyclase/PrenylTrfase"/>
</dbReference>
<dbReference type="Proteomes" id="UP001477870">
    <property type="component" value="Unassembled WGS sequence"/>
</dbReference>
<dbReference type="EMBL" id="JBBMQO010000002">
    <property type="protein sequence ID" value="MEM5500756.1"/>
    <property type="molecule type" value="Genomic_DNA"/>
</dbReference>
<keyword evidence="2" id="KW-1185">Reference proteome</keyword>
<dbReference type="RefSeq" id="WP_342847077.1">
    <property type="nucleotide sequence ID" value="NZ_JBBMQO010000002.1"/>
</dbReference>
<evidence type="ECO:0000313" key="2">
    <source>
        <dbReference type="Proteomes" id="UP001477870"/>
    </source>
</evidence>
<dbReference type="SUPFAM" id="SSF48239">
    <property type="entry name" value="Terpenoid cyclases/Protein prenyltransferases"/>
    <property type="match status" value="1"/>
</dbReference>
<gene>
    <name evidence="1" type="ORF">WNY59_04045</name>
</gene>
<protein>
    <submittedName>
        <fullName evidence="1">Uncharacterized protein</fullName>
    </submittedName>
</protein>
<dbReference type="Gene3D" id="1.50.10.20">
    <property type="match status" value="1"/>
</dbReference>
<name>A0ABU9T3Q6_9HYPH</name>
<reference evidence="1 2" key="1">
    <citation type="submission" date="2024-03" db="EMBL/GenBank/DDBJ databases">
        <title>Community enrichment and isolation of bacterial strains for fucoidan degradation.</title>
        <authorList>
            <person name="Sichert A."/>
        </authorList>
    </citation>
    <scope>NUCLEOTIDE SEQUENCE [LARGE SCALE GENOMIC DNA]</scope>
    <source>
        <strain evidence="1 2">AS62</strain>
    </source>
</reference>